<dbReference type="GO" id="GO:0008168">
    <property type="term" value="F:methyltransferase activity"/>
    <property type="evidence" value="ECO:0007669"/>
    <property type="project" value="UniProtKB-KW"/>
</dbReference>
<dbReference type="InterPro" id="IPR029063">
    <property type="entry name" value="SAM-dependent_MTases_sf"/>
</dbReference>
<feature type="domain" description="Methyltransferase" evidence="1">
    <location>
        <begin position="72"/>
        <end position="163"/>
    </location>
</feature>
<organism evidence="2 3">
    <name type="scientific">Gloeothece citriformis (strain PCC 7424)</name>
    <name type="common">Cyanothece sp. (strain PCC 7424)</name>
    <dbReference type="NCBI Taxonomy" id="65393"/>
    <lineage>
        <taxon>Bacteria</taxon>
        <taxon>Bacillati</taxon>
        <taxon>Cyanobacteriota</taxon>
        <taxon>Cyanophyceae</taxon>
        <taxon>Oscillatoriophycideae</taxon>
        <taxon>Chroococcales</taxon>
        <taxon>Aphanothecaceae</taxon>
        <taxon>Gloeothece</taxon>
        <taxon>Gloeothece citriformis</taxon>
    </lineage>
</organism>
<dbReference type="HOGENOM" id="CLU_078235_1_0_3"/>
<dbReference type="eggNOG" id="COG2226">
    <property type="taxonomic scope" value="Bacteria"/>
</dbReference>
<dbReference type="SUPFAM" id="SSF53335">
    <property type="entry name" value="S-adenosyl-L-methionine-dependent methyltransferases"/>
    <property type="match status" value="1"/>
</dbReference>
<evidence type="ECO:0000313" key="2">
    <source>
        <dbReference type="EMBL" id="ACK71140.1"/>
    </source>
</evidence>
<protein>
    <submittedName>
        <fullName evidence="2">SAM-dependent methyltransferase</fullName>
    </submittedName>
</protein>
<dbReference type="EMBL" id="CP001291">
    <property type="protein sequence ID" value="ACK71140.1"/>
    <property type="molecule type" value="Genomic_DNA"/>
</dbReference>
<dbReference type="OrthoDB" id="528104at2"/>
<evidence type="ECO:0000313" key="3">
    <source>
        <dbReference type="Proteomes" id="UP000002384"/>
    </source>
</evidence>
<keyword evidence="2" id="KW-0489">Methyltransferase</keyword>
<proteinExistence type="predicted"/>
<dbReference type="InterPro" id="IPR041698">
    <property type="entry name" value="Methyltransf_25"/>
</dbReference>
<dbReference type="RefSeq" id="WP_015954741.1">
    <property type="nucleotide sequence ID" value="NC_011729.1"/>
</dbReference>
<accession>B7K7U4</accession>
<dbReference type="AlphaFoldDB" id="B7K7U4"/>
<keyword evidence="3" id="KW-1185">Reference proteome</keyword>
<dbReference type="Gene3D" id="3.40.50.150">
    <property type="entry name" value="Vaccinia Virus protein VP39"/>
    <property type="match status" value="1"/>
</dbReference>
<evidence type="ECO:0000259" key="1">
    <source>
        <dbReference type="Pfam" id="PF13649"/>
    </source>
</evidence>
<dbReference type="Proteomes" id="UP000002384">
    <property type="component" value="Chromosome"/>
</dbReference>
<dbReference type="GO" id="GO:0032259">
    <property type="term" value="P:methylation"/>
    <property type="evidence" value="ECO:0007669"/>
    <property type="project" value="UniProtKB-KW"/>
</dbReference>
<gene>
    <name evidence="2" type="ordered locus">PCC7424_2728</name>
</gene>
<dbReference type="STRING" id="65393.PCC7424_2728"/>
<dbReference type="KEGG" id="cyc:PCC7424_2728"/>
<sequence length="252" mass="30035">MNLKIRSYQLEMLDSDHIPDEDIYQNLRELRYINTWLGGHRAIISGLEAFQKKYRNLFQLTPNSSMNNQLSIYEIGSGGGDNLYAIYQWSKKQHIPLNLGGIDLKETCINFAQKTYKNFPMNWYISDYKKWDVIHQKPDIIFNSLFCHHFTDEQLVEMFRWMKNNSNLGFFICDLHRHPLAYYSIKLLTQLFSKSYLVKNDAPLSVRRGFQKNELEILLNKAGIESYQIKWQWGFRYLIIVFNEDKESQYSL</sequence>
<dbReference type="Pfam" id="PF13649">
    <property type="entry name" value="Methyltransf_25"/>
    <property type="match status" value="1"/>
</dbReference>
<name>B7K7U4_GLOC7</name>
<reference evidence="3" key="1">
    <citation type="journal article" date="2011" name="MBio">
        <title>Novel metabolic attributes of the genus Cyanothece, comprising a group of unicellular nitrogen-fixing Cyanobacteria.</title>
        <authorList>
            <person name="Bandyopadhyay A."/>
            <person name="Elvitigala T."/>
            <person name="Welsh E."/>
            <person name="Stockel J."/>
            <person name="Liberton M."/>
            <person name="Min H."/>
            <person name="Sherman L.A."/>
            <person name="Pakrasi H.B."/>
        </authorList>
    </citation>
    <scope>NUCLEOTIDE SEQUENCE [LARGE SCALE GENOMIC DNA]</scope>
    <source>
        <strain evidence="3">PCC 7424</strain>
    </source>
</reference>
<keyword evidence="2" id="KW-0808">Transferase</keyword>